<evidence type="ECO:0000313" key="2">
    <source>
        <dbReference type="EMBL" id="OSM05179.1"/>
    </source>
</evidence>
<reference evidence="2 3" key="1">
    <citation type="journal article" date="2016" name="BMC Genomics">
        <title>Combined genomic and structural analyses of a cultured magnetotactic bacterium reveals its niche adaptation to a dynamic environment.</title>
        <authorList>
            <person name="Araujo A.C."/>
            <person name="Morillo V."/>
            <person name="Cypriano J."/>
            <person name="Teixeira L.C."/>
            <person name="Leao P."/>
            <person name="Lyra S."/>
            <person name="Almeida L.G."/>
            <person name="Bazylinski D.A."/>
            <person name="Vasconcellos A.T."/>
            <person name="Abreu F."/>
            <person name="Lins U."/>
        </authorList>
    </citation>
    <scope>NUCLEOTIDE SEQUENCE [LARGE SCALE GENOMIC DNA]</scope>
    <source>
        <strain evidence="2 3">IT-1</strain>
    </source>
</reference>
<dbReference type="EMBL" id="LVJN01000018">
    <property type="protein sequence ID" value="OSM05179.1"/>
    <property type="molecule type" value="Genomic_DNA"/>
</dbReference>
<feature type="transmembrane region" description="Helical" evidence="1">
    <location>
        <begin position="171"/>
        <end position="192"/>
    </location>
</feature>
<dbReference type="AlphaFoldDB" id="A0A1Y2K6B4"/>
<feature type="transmembrane region" description="Helical" evidence="1">
    <location>
        <begin position="135"/>
        <end position="159"/>
    </location>
</feature>
<comment type="caution">
    <text evidence="2">The sequence shown here is derived from an EMBL/GenBank/DDBJ whole genome shotgun (WGS) entry which is preliminary data.</text>
</comment>
<sequence length="462" mass="52652">MFALNPEFRRYLWTELTPHRIVAMPLVLAGLFYLTWVTRDYQSVWNPRDAALAGFGVLIFLWGTRLAGEAVSQEVLDRTWDSQRMSVLSPWSMTWSKLTGSTIFVWYGAIICLLLFVVALQRHFPFFPQERAWQIIGWALGCGALSHAMSLLVSIVSVTKRRRINRRRVSGFQVLGLLLLAPFFFGVIYLLYTPLEAERQVLWYGRELSLAKFLLLSVWTFFAWTVLAIVRVMGEELQTPRAPLAWALFLTFLFGYGAGFVNVTDSLSEYDNLIARVAFCLPLAMALTYYAAIAESRDLMAYRLTLHHARRAQWKPFFHALPLWWITYGVSMGLLLALLFMPLSVDLVASSIIHVGEGEEVHVKWALIAAFLFMTRDIALMQMLHMNTAAKRPDLTTMLYLLVLYGLLPTAMRVMEIGGATLPLFYPMAGYDPALIVGPPLVEALVTITLAWSRWRSMMRRA</sequence>
<proteinExistence type="predicted"/>
<gene>
    <name evidence="2" type="ORF">MAIT1_03336</name>
</gene>
<dbReference type="OrthoDB" id="7328287at2"/>
<feature type="transmembrane region" description="Helical" evidence="1">
    <location>
        <begin position="103"/>
        <end position="123"/>
    </location>
</feature>
<evidence type="ECO:0000313" key="3">
    <source>
        <dbReference type="Proteomes" id="UP000194003"/>
    </source>
</evidence>
<feature type="transmembrane region" description="Helical" evidence="1">
    <location>
        <begin position="273"/>
        <end position="293"/>
    </location>
</feature>
<keyword evidence="3" id="KW-1185">Reference proteome</keyword>
<dbReference type="STRING" id="1434232.MAIT1_03336"/>
<feature type="transmembrane region" description="Helical" evidence="1">
    <location>
        <begin position="323"/>
        <end position="345"/>
    </location>
</feature>
<keyword evidence="1" id="KW-0812">Transmembrane</keyword>
<organism evidence="2 3">
    <name type="scientific">Magnetofaba australis IT-1</name>
    <dbReference type="NCBI Taxonomy" id="1434232"/>
    <lineage>
        <taxon>Bacteria</taxon>
        <taxon>Pseudomonadati</taxon>
        <taxon>Pseudomonadota</taxon>
        <taxon>Magnetococcia</taxon>
        <taxon>Magnetococcales</taxon>
        <taxon>Magnetococcaceae</taxon>
        <taxon>Magnetofaba</taxon>
    </lineage>
</organism>
<name>A0A1Y2K6B4_9PROT</name>
<dbReference type="Proteomes" id="UP000194003">
    <property type="component" value="Unassembled WGS sequence"/>
</dbReference>
<accession>A0A1Y2K6B4</accession>
<feature type="transmembrane region" description="Helical" evidence="1">
    <location>
        <begin position="244"/>
        <end position="261"/>
    </location>
</feature>
<feature type="transmembrane region" description="Helical" evidence="1">
    <location>
        <begin position="365"/>
        <end position="385"/>
    </location>
</feature>
<keyword evidence="1" id="KW-0472">Membrane</keyword>
<dbReference type="RefSeq" id="WP_085441811.1">
    <property type="nucleotide sequence ID" value="NZ_LVJN01000018.1"/>
</dbReference>
<feature type="transmembrane region" description="Helical" evidence="1">
    <location>
        <begin position="397"/>
        <end position="415"/>
    </location>
</feature>
<keyword evidence="1" id="KW-1133">Transmembrane helix</keyword>
<feature type="transmembrane region" description="Helical" evidence="1">
    <location>
        <begin position="435"/>
        <end position="453"/>
    </location>
</feature>
<feature type="transmembrane region" description="Helical" evidence="1">
    <location>
        <begin position="21"/>
        <end position="38"/>
    </location>
</feature>
<evidence type="ECO:0000256" key="1">
    <source>
        <dbReference type="SAM" id="Phobius"/>
    </source>
</evidence>
<feature type="transmembrane region" description="Helical" evidence="1">
    <location>
        <begin position="212"/>
        <end position="232"/>
    </location>
</feature>
<protein>
    <submittedName>
        <fullName evidence="2">Uncharacterized protein</fullName>
    </submittedName>
</protein>